<comment type="caution">
    <text evidence="8">The sequence shown here is derived from an EMBL/GenBank/DDBJ whole genome shotgun (WGS) entry which is preliminary data.</text>
</comment>
<feature type="transmembrane region" description="Helical" evidence="6">
    <location>
        <begin position="64"/>
        <end position="97"/>
    </location>
</feature>
<feature type="transmembrane region" description="Helical" evidence="6">
    <location>
        <begin position="35"/>
        <end position="52"/>
    </location>
</feature>
<evidence type="ECO:0000256" key="5">
    <source>
        <dbReference type="ARBA" id="ARBA00023136"/>
    </source>
</evidence>
<dbReference type="Pfam" id="PF00482">
    <property type="entry name" value="T2SSF"/>
    <property type="match status" value="1"/>
</dbReference>
<dbReference type="GO" id="GO:0005886">
    <property type="term" value="C:plasma membrane"/>
    <property type="evidence" value="ECO:0007669"/>
    <property type="project" value="UniProtKB-SubCell"/>
</dbReference>
<dbReference type="OrthoDB" id="3267562at2"/>
<keyword evidence="2" id="KW-1003">Cell membrane</keyword>
<dbReference type="RefSeq" id="WP_059081668.1">
    <property type="nucleotide sequence ID" value="NZ_BCMM01000021.1"/>
</dbReference>
<evidence type="ECO:0000259" key="7">
    <source>
        <dbReference type="Pfam" id="PF00482"/>
    </source>
</evidence>
<feature type="domain" description="Type II secretion system protein GspF" evidence="7">
    <location>
        <begin position="125"/>
        <end position="247"/>
    </location>
</feature>
<protein>
    <submittedName>
        <fullName evidence="8">Bacterial type II secretion system protein F domain protein</fullName>
    </submittedName>
</protein>
<keyword evidence="4 6" id="KW-1133">Transmembrane helix</keyword>
<evidence type="ECO:0000256" key="2">
    <source>
        <dbReference type="ARBA" id="ARBA00022475"/>
    </source>
</evidence>
<sequence>MSGEFVHRLGTVVCGVGGLWWLARSLGTARRERRLRARLAAVLALAAAGPPRRGRVPRDAVRRWLPVAAAVCAGWVLVGGVLGLVAGPAAGVGAWLWLRRARRTGGDAATVYDAAEVSRQLPLAADLLAACITAGASPVVAARAVGEALGGPVGESLARGSAEARLGGEPAEAWRGLASLPGAGALARLLERADESGVPAASPVARLAAEARADRGRSATERARRAAVMITAPVGLCFLPAFITVGVLPVVIGLADGLLGGGD</sequence>
<evidence type="ECO:0000313" key="8">
    <source>
        <dbReference type="EMBL" id="GAQ64139.1"/>
    </source>
</evidence>
<reference evidence="9" key="1">
    <citation type="submission" date="2015-11" db="EMBL/GenBank/DDBJ databases">
        <authorList>
            <consortium name="Cross-ministerial Strategic Innovation Promotion Program (SIP) consortium"/>
            <person name="Tomihama T."/>
            <person name="Ikenaga M."/>
            <person name="Sakai M."/>
            <person name="Okubo T."/>
            <person name="Ikeda S."/>
        </authorList>
    </citation>
    <scope>NUCLEOTIDE SEQUENCE [LARGE SCALE GENOMIC DNA]</scope>
    <source>
        <strain evidence="9">S58</strain>
    </source>
</reference>
<reference evidence="8 9" key="2">
    <citation type="journal article" date="2016" name="Genome Announc.">
        <title>Draft Genome Sequences of Streptomyces scabiei S58, Streptomyces turgidiscabies T45, and Streptomyces acidiscabies a10, the Pathogens of Potato Common Scab, Isolated in Japan.</title>
        <authorList>
            <person name="Tomihama T."/>
            <person name="Nishi Y."/>
            <person name="Sakai M."/>
            <person name="Ikenaga M."/>
            <person name="Okubo T."/>
            <person name="Ikeda S."/>
        </authorList>
    </citation>
    <scope>NUCLEOTIDE SEQUENCE [LARGE SCALE GENOMIC DNA]</scope>
    <source>
        <strain evidence="8 9">S58</strain>
    </source>
</reference>
<gene>
    <name evidence="8" type="ORF">SsS58_04531</name>
</gene>
<dbReference type="InterPro" id="IPR018076">
    <property type="entry name" value="T2SS_GspF_dom"/>
</dbReference>
<dbReference type="PANTHER" id="PTHR35007">
    <property type="entry name" value="INTEGRAL MEMBRANE PROTEIN-RELATED"/>
    <property type="match status" value="1"/>
</dbReference>
<dbReference type="Proteomes" id="UP000067448">
    <property type="component" value="Unassembled WGS sequence"/>
</dbReference>
<proteinExistence type="predicted"/>
<feature type="transmembrane region" description="Helical" evidence="6">
    <location>
        <begin position="227"/>
        <end position="255"/>
    </location>
</feature>
<evidence type="ECO:0000313" key="9">
    <source>
        <dbReference type="Proteomes" id="UP000067448"/>
    </source>
</evidence>
<evidence type="ECO:0000256" key="6">
    <source>
        <dbReference type="SAM" id="Phobius"/>
    </source>
</evidence>
<evidence type="ECO:0000256" key="4">
    <source>
        <dbReference type="ARBA" id="ARBA00022989"/>
    </source>
</evidence>
<evidence type="ECO:0000256" key="3">
    <source>
        <dbReference type="ARBA" id="ARBA00022692"/>
    </source>
</evidence>
<evidence type="ECO:0000256" key="1">
    <source>
        <dbReference type="ARBA" id="ARBA00004651"/>
    </source>
</evidence>
<dbReference type="AlphaFoldDB" id="A0A100JR37"/>
<comment type="subcellular location">
    <subcellularLocation>
        <location evidence="1">Cell membrane</location>
        <topology evidence="1">Multi-pass membrane protein</topology>
    </subcellularLocation>
</comment>
<dbReference type="EMBL" id="BCMM01000021">
    <property type="protein sequence ID" value="GAQ64139.1"/>
    <property type="molecule type" value="Genomic_DNA"/>
</dbReference>
<accession>A0A100JR37</accession>
<keyword evidence="5 6" id="KW-0472">Membrane</keyword>
<dbReference type="PANTHER" id="PTHR35007:SF3">
    <property type="entry name" value="POSSIBLE CONSERVED ALANINE RICH MEMBRANE PROTEIN"/>
    <property type="match status" value="1"/>
</dbReference>
<reference evidence="9" key="3">
    <citation type="submission" date="2016-02" db="EMBL/GenBank/DDBJ databases">
        <title>Draft genome of pathogenic Streptomyces sp. in Japan.</title>
        <authorList>
            <person name="Tomihama T."/>
            <person name="Ikenaga M."/>
            <person name="Sakai M."/>
            <person name="Okubo T."/>
            <person name="Ikeda S."/>
        </authorList>
    </citation>
    <scope>NUCLEOTIDE SEQUENCE [LARGE SCALE GENOMIC DNA]</scope>
    <source>
        <strain evidence="9">S58</strain>
    </source>
</reference>
<keyword evidence="3 6" id="KW-0812">Transmembrane</keyword>
<feature type="transmembrane region" description="Helical" evidence="6">
    <location>
        <begin position="6"/>
        <end position="23"/>
    </location>
</feature>
<organism evidence="8 9">
    <name type="scientific">Streptomyces scabiei</name>
    <dbReference type="NCBI Taxonomy" id="1930"/>
    <lineage>
        <taxon>Bacteria</taxon>
        <taxon>Bacillati</taxon>
        <taxon>Actinomycetota</taxon>
        <taxon>Actinomycetes</taxon>
        <taxon>Kitasatosporales</taxon>
        <taxon>Streptomycetaceae</taxon>
        <taxon>Streptomyces</taxon>
    </lineage>
</organism>
<name>A0A100JR37_STRSC</name>